<evidence type="ECO:0000256" key="5">
    <source>
        <dbReference type="ARBA" id="ARBA00048539"/>
    </source>
</evidence>
<accession>A0A4D6WX31</accession>
<geneLocation type="plastid" evidence="8"/>
<evidence type="ECO:0000259" key="7">
    <source>
        <dbReference type="Pfam" id="PF01171"/>
    </source>
</evidence>
<dbReference type="NCBIfam" id="TIGR02432">
    <property type="entry name" value="lysidine_TilS_N"/>
    <property type="match status" value="1"/>
</dbReference>
<evidence type="ECO:0000256" key="2">
    <source>
        <dbReference type="ARBA" id="ARBA00022694"/>
    </source>
</evidence>
<comment type="catalytic activity">
    <reaction evidence="5 6">
        <text>cytidine(34) in tRNA(Ile2) + L-lysine + ATP = lysidine(34) in tRNA(Ile2) + AMP + diphosphate + H(+)</text>
        <dbReference type="Rhea" id="RHEA:43744"/>
        <dbReference type="Rhea" id="RHEA-COMP:10625"/>
        <dbReference type="Rhea" id="RHEA-COMP:10670"/>
        <dbReference type="ChEBI" id="CHEBI:15378"/>
        <dbReference type="ChEBI" id="CHEBI:30616"/>
        <dbReference type="ChEBI" id="CHEBI:32551"/>
        <dbReference type="ChEBI" id="CHEBI:33019"/>
        <dbReference type="ChEBI" id="CHEBI:82748"/>
        <dbReference type="ChEBI" id="CHEBI:83665"/>
        <dbReference type="ChEBI" id="CHEBI:456215"/>
        <dbReference type="EC" id="6.3.4.19"/>
    </reaction>
</comment>
<proteinExistence type="inferred from homology"/>
<comment type="domain">
    <text evidence="6">The N-terminal region contains the highly conserved SGGXDS motif, predicted to be a P-loop motif involved in ATP binding.</text>
</comment>
<evidence type="ECO:0000256" key="3">
    <source>
        <dbReference type="ARBA" id="ARBA00022741"/>
    </source>
</evidence>
<gene>
    <name evidence="6 8" type="primary">tilS</name>
</gene>
<comment type="function">
    <text evidence="6">Ligates lysine onto the cytidine present at position 34 of the AUA codon-specific tRNA(Ile) that contains the anticodon CAU, in an ATP-dependent manner. Cytidine is converted to lysidine, thus changing the amino acid specificity of the tRNA from methionine to isoleucine.</text>
</comment>
<dbReference type="GO" id="GO:0005524">
    <property type="term" value="F:ATP binding"/>
    <property type="evidence" value="ECO:0007669"/>
    <property type="project" value="UniProtKB-UniRule"/>
</dbReference>
<dbReference type="InterPro" id="IPR012795">
    <property type="entry name" value="tRNA_Ile_lys_synt_N"/>
</dbReference>
<evidence type="ECO:0000256" key="6">
    <source>
        <dbReference type="HAMAP-Rule" id="MF_01161"/>
    </source>
</evidence>
<dbReference type="InterPro" id="IPR012094">
    <property type="entry name" value="tRNA_Ile_lys_synt"/>
</dbReference>
<organism evidence="8">
    <name type="scientific">Haraldiophyllum bonnemaisonii</name>
    <dbReference type="NCBI Taxonomy" id="167977"/>
    <lineage>
        <taxon>Eukaryota</taxon>
        <taxon>Rhodophyta</taxon>
        <taxon>Florideophyceae</taxon>
        <taxon>Rhodymeniophycidae</taxon>
        <taxon>Ceramiales</taxon>
        <taxon>Delesseriaceae</taxon>
        <taxon>Haraldiophyllum</taxon>
    </lineage>
</organism>
<dbReference type="EC" id="6.3.4.19" evidence="6"/>
<reference evidence="8" key="1">
    <citation type="journal article" date="2019" name="Mol. Phylogenet. Evol.">
        <title>Morphological evolution and classification of the red algal order Ceramiales inferred using plastid phylogenomics.</title>
        <authorList>
            <person name="Diaz-Tapia P."/>
            <person name="Pasella M.M."/>
            <person name="Verbruggen H."/>
            <person name="Maggs C.A."/>
        </authorList>
    </citation>
    <scope>NUCLEOTIDE SEQUENCE</scope>
    <source>
        <strain evidence="8">15261_4</strain>
    </source>
</reference>
<dbReference type="GO" id="GO:0032267">
    <property type="term" value="F:tRNA(Ile)-lysidine synthase activity"/>
    <property type="evidence" value="ECO:0007669"/>
    <property type="project" value="UniProtKB-EC"/>
</dbReference>
<dbReference type="Pfam" id="PF01171">
    <property type="entry name" value="ATP_bind_3"/>
    <property type="match status" value="1"/>
</dbReference>
<protein>
    <recommendedName>
        <fullName evidence="6">tRNA(Ile)-lysidine synthase</fullName>
        <ecNumber evidence="6">6.3.4.19</ecNumber>
    </recommendedName>
    <alternativeName>
        <fullName evidence="6">tRNA(Ile)-2-lysyl-cytidine synthase</fullName>
    </alternativeName>
    <alternativeName>
        <fullName evidence="6">tRNA(Ile)-lysidine synthetase</fullName>
    </alternativeName>
</protein>
<feature type="domain" description="tRNA(Ile)-lysidine/2-thiocytidine synthase N-terminal" evidence="7">
    <location>
        <begin position="21"/>
        <end position="200"/>
    </location>
</feature>
<dbReference type="Gene3D" id="3.40.50.620">
    <property type="entry name" value="HUPs"/>
    <property type="match status" value="1"/>
</dbReference>
<feature type="binding site" evidence="6">
    <location>
        <begin position="26"/>
        <end position="31"/>
    </location>
    <ligand>
        <name>ATP</name>
        <dbReference type="ChEBI" id="CHEBI:30616"/>
    </ligand>
</feature>
<dbReference type="PANTHER" id="PTHR43033:SF1">
    <property type="entry name" value="TRNA(ILE)-LYSIDINE SYNTHASE-RELATED"/>
    <property type="match status" value="1"/>
</dbReference>
<reference evidence="8" key="2">
    <citation type="submission" date="2019-04" db="EMBL/GenBank/DDBJ databases">
        <authorList>
            <person name="Pasella M."/>
        </authorList>
    </citation>
    <scope>NUCLEOTIDE SEQUENCE</scope>
    <source>
        <strain evidence="8">15261_4</strain>
    </source>
</reference>
<dbReference type="HAMAP" id="MF_01161">
    <property type="entry name" value="tRNA_Ile_lys_synt"/>
    <property type="match status" value="1"/>
</dbReference>
<keyword evidence="2 6" id="KW-0819">tRNA processing</keyword>
<sequence length="324" mass="39632">MNYSFLNTINNILKIDKLKSILIAISGGQDSIYLIKLIEVLMTFSRFNKNKIEYIYIDHQWKIDSEKQIEHLINYLKIFKITINIYQIKNIILSENISRINRYHTIINHAKKFKYNIIITAHSNTDKLETFFINLIRGTSIEGASSLTFHRKLNNKLHIIRPLIHYNRIYINWYCRKFFLPIWSDNSNNNYLIQRNRIRYELIPYLKKYFHPNIEKNLRFFLRNSFYDNEYIKKNIINLYINLCHKKYIALNYLSLKNQTLNIQIRILQLFFYHNFCLLLEPNYIIKLIKFINIKYSNKIIDWRYFQIKKESKWIYIILKNIKT</sequence>
<comment type="similarity">
    <text evidence="6">Belongs to the tRNA(Ile)-lysidine synthase family.</text>
</comment>
<keyword evidence="3 6" id="KW-0547">Nucleotide-binding</keyword>
<dbReference type="InterPro" id="IPR014729">
    <property type="entry name" value="Rossmann-like_a/b/a_fold"/>
</dbReference>
<dbReference type="SUPFAM" id="SSF52402">
    <property type="entry name" value="Adenine nucleotide alpha hydrolases-like"/>
    <property type="match status" value="1"/>
</dbReference>
<name>A0A4D6WX31_9FLOR</name>
<dbReference type="AlphaFoldDB" id="A0A4D6WX31"/>
<keyword evidence="4 6" id="KW-0067">ATP-binding</keyword>
<keyword evidence="1 6" id="KW-0436">Ligase</keyword>
<dbReference type="GO" id="GO:0006400">
    <property type="term" value="P:tRNA modification"/>
    <property type="evidence" value="ECO:0007669"/>
    <property type="project" value="UniProtKB-UniRule"/>
</dbReference>
<keyword evidence="8" id="KW-0934">Plastid</keyword>
<evidence type="ECO:0000256" key="4">
    <source>
        <dbReference type="ARBA" id="ARBA00022840"/>
    </source>
</evidence>
<evidence type="ECO:0000256" key="1">
    <source>
        <dbReference type="ARBA" id="ARBA00022598"/>
    </source>
</evidence>
<dbReference type="PANTHER" id="PTHR43033">
    <property type="entry name" value="TRNA(ILE)-LYSIDINE SYNTHASE-RELATED"/>
    <property type="match status" value="1"/>
</dbReference>
<dbReference type="EMBL" id="MK814673">
    <property type="protein sequence ID" value="QCI06990.1"/>
    <property type="molecule type" value="Genomic_DNA"/>
</dbReference>
<dbReference type="CDD" id="cd01992">
    <property type="entry name" value="TilS_N"/>
    <property type="match status" value="1"/>
</dbReference>
<evidence type="ECO:0000313" key="8">
    <source>
        <dbReference type="EMBL" id="QCI06990.1"/>
    </source>
</evidence>
<dbReference type="InterPro" id="IPR011063">
    <property type="entry name" value="TilS/TtcA_N"/>
</dbReference>